<dbReference type="Pfam" id="PF13304">
    <property type="entry name" value="AAA_21"/>
    <property type="match status" value="1"/>
</dbReference>
<dbReference type="RefSeq" id="WP_184481417.1">
    <property type="nucleotide sequence ID" value="NZ_JACHIV010000001.1"/>
</dbReference>
<proteinExistence type="predicted"/>
<dbReference type="PANTHER" id="PTHR40396">
    <property type="entry name" value="ATPASE-LIKE PROTEIN"/>
    <property type="match status" value="1"/>
</dbReference>
<organism evidence="2 3">
    <name type="scientific">Saccharopolyspora gloriosae</name>
    <dbReference type="NCBI Taxonomy" id="455344"/>
    <lineage>
        <taxon>Bacteria</taxon>
        <taxon>Bacillati</taxon>
        <taxon>Actinomycetota</taxon>
        <taxon>Actinomycetes</taxon>
        <taxon>Pseudonocardiales</taxon>
        <taxon>Pseudonocardiaceae</taxon>
        <taxon>Saccharopolyspora</taxon>
    </lineage>
</organism>
<dbReference type="InterPro" id="IPR003959">
    <property type="entry name" value="ATPase_AAA_core"/>
</dbReference>
<dbReference type="PANTHER" id="PTHR40396:SF1">
    <property type="entry name" value="ATPASE AAA-TYPE CORE DOMAIN-CONTAINING PROTEIN"/>
    <property type="match status" value="1"/>
</dbReference>
<reference evidence="2 3" key="1">
    <citation type="submission" date="2020-08" db="EMBL/GenBank/DDBJ databases">
        <title>Sequencing the genomes of 1000 actinobacteria strains.</title>
        <authorList>
            <person name="Klenk H.-P."/>
        </authorList>
    </citation>
    <scope>NUCLEOTIDE SEQUENCE [LARGE SCALE GENOMIC DNA]</scope>
    <source>
        <strain evidence="2 3">DSM 45582</strain>
    </source>
</reference>
<dbReference type="AlphaFoldDB" id="A0A840NMJ3"/>
<dbReference type="InterPro" id="IPR027417">
    <property type="entry name" value="P-loop_NTPase"/>
</dbReference>
<dbReference type="GO" id="GO:0005524">
    <property type="term" value="F:ATP binding"/>
    <property type="evidence" value="ECO:0007669"/>
    <property type="project" value="InterPro"/>
</dbReference>
<dbReference type="SUPFAM" id="SSF52540">
    <property type="entry name" value="P-loop containing nucleoside triphosphate hydrolases"/>
    <property type="match status" value="1"/>
</dbReference>
<accession>A0A840NMJ3</accession>
<comment type="caution">
    <text evidence="2">The sequence shown here is derived from an EMBL/GenBank/DDBJ whole genome shotgun (WGS) entry which is preliminary data.</text>
</comment>
<keyword evidence="3" id="KW-1185">Reference proteome</keyword>
<sequence>MLRSFRLGNHRSFAEEQELLLMPAYDKTREVLPVAAIYGANASGKSNLLDGLRFMRSAVVDSFGHWDADGDDGVPRRPFRLDPALRAEPSTFVVELLIESVRYTYGFVLDDSAVREEWLYSYPENRRRVLFEREGREVKFGSTVRTAKVKREVLEEMTRENALLLSVAGQSRFDEIQPVHRWFVRTMRFRRSAASRPAAFGARRLAELLERGDTSREQVLNLIRAADLGIADVQVERREDRSRIDSYLWRAKRAEEAGESEEAERVKAHIAELEARGPDVEMLLKFVHAEGGDELFDLRDESEGTQQWIGLLPVVLSAIRAGSVLVVDEIDTSLHPLLTSRLIGLFLDQRINTSQAQLILTTHDTSLLGTMLGEESLPRDSVWFVEKDRAGRSSLYALSDFKPRKSENYERRYLHGSYGAVPFLAAERFAEAFGADR</sequence>
<name>A0A840NMJ3_9PSEU</name>
<protein>
    <recommendedName>
        <fullName evidence="1">ATPase AAA-type core domain-containing protein</fullName>
    </recommendedName>
</protein>
<evidence type="ECO:0000313" key="2">
    <source>
        <dbReference type="EMBL" id="MBB5071235.1"/>
    </source>
</evidence>
<evidence type="ECO:0000313" key="3">
    <source>
        <dbReference type="Proteomes" id="UP000580474"/>
    </source>
</evidence>
<dbReference type="EMBL" id="JACHIV010000001">
    <property type="protein sequence ID" value="MBB5071235.1"/>
    <property type="molecule type" value="Genomic_DNA"/>
</dbReference>
<evidence type="ECO:0000259" key="1">
    <source>
        <dbReference type="Pfam" id="PF13304"/>
    </source>
</evidence>
<dbReference type="Proteomes" id="UP000580474">
    <property type="component" value="Unassembled WGS sequence"/>
</dbReference>
<gene>
    <name evidence="2" type="ORF">BJ969_004323</name>
</gene>
<feature type="domain" description="ATPase AAA-type core" evidence="1">
    <location>
        <begin position="34"/>
        <end position="368"/>
    </location>
</feature>
<dbReference type="GO" id="GO:0016887">
    <property type="term" value="F:ATP hydrolysis activity"/>
    <property type="evidence" value="ECO:0007669"/>
    <property type="project" value="InterPro"/>
</dbReference>
<dbReference type="Gene3D" id="3.40.50.300">
    <property type="entry name" value="P-loop containing nucleotide triphosphate hydrolases"/>
    <property type="match status" value="1"/>
</dbReference>